<accession>A0A9X9M375</accession>
<evidence type="ECO:0000313" key="2">
    <source>
        <dbReference type="Proteomes" id="UP000269945"/>
    </source>
</evidence>
<protein>
    <submittedName>
        <fullName evidence="1">Uncharacterized protein</fullName>
    </submittedName>
</protein>
<dbReference type="Proteomes" id="UP000269945">
    <property type="component" value="Unassembled WGS sequence"/>
</dbReference>
<proteinExistence type="predicted"/>
<feature type="non-terminal residue" evidence="1">
    <location>
        <position position="52"/>
    </location>
</feature>
<dbReference type="AlphaFoldDB" id="A0A9X9M375"/>
<sequence length="52" mass="6236">MDFSKSDERTDTFLSFLTRFFQLRGRARARDDILDTCFSYVIIKLLQERGKK</sequence>
<keyword evidence="2" id="KW-1185">Reference proteome</keyword>
<name>A0A9X9M375_GULGU</name>
<gene>
    <name evidence="1" type="ORF">BN2614_LOCUS1</name>
</gene>
<evidence type="ECO:0000313" key="1">
    <source>
        <dbReference type="EMBL" id="VCX31064.1"/>
    </source>
</evidence>
<dbReference type="EMBL" id="CYRY02040157">
    <property type="protein sequence ID" value="VCX31064.1"/>
    <property type="molecule type" value="Genomic_DNA"/>
</dbReference>
<reference evidence="1 2" key="1">
    <citation type="submission" date="2018-10" db="EMBL/GenBank/DDBJ databases">
        <authorList>
            <person name="Ekblom R."/>
            <person name="Jareborg N."/>
        </authorList>
    </citation>
    <scope>NUCLEOTIDE SEQUENCE [LARGE SCALE GENOMIC DNA]</scope>
    <source>
        <tissue evidence="1">Muscle</tissue>
    </source>
</reference>
<organism evidence="1 2">
    <name type="scientific">Gulo gulo</name>
    <name type="common">Wolverine</name>
    <name type="synonym">Gluton</name>
    <dbReference type="NCBI Taxonomy" id="48420"/>
    <lineage>
        <taxon>Eukaryota</taxon>
        <taxon>Metazoa</taxon>
        <taxon>Chordata</taxon>
        <taxon>Craniata</taxon>
        <taxon>Vertebrata</taxon>
        <taxon>Euteleostomi</taxon>
        <taxon>Mammalia</taxon>
        <taxon>Eutheria</taxon>
        <taxon>Laurasiatheria</taxon>
        <taxon>Carnivora</taxon>
        <taxon>Caniformia</taxon>
        <taxon>Musteloidea</taxon>
        <taxon>Mustelidae</taxon>
        <taxon>Guloninae</taxon>
        <taxon>Gulo</taxon>
    </lineage>
</organism>
<comment type="caution">
    <text evidence="1">The sequence shown here is derived from an EMBL/GenBank/DDBJ whole genome shotgun (WGS) entry which is preliminary data.</text>
</comment>